<gene>
    <name evidence="2" type="ORF">ACFFGH_17375</name>
</gene>
<keyword evidence="1" id="KW-0812">Transmembrane</keyword>
<dbReference type="Proteomes" id="UP001589896">
    <property type="component" value="Unassembled WGS sequence"/>
</dbReference>
<evidence type="ECO:0000313" key="2">
    <source>
        <dbReference type="EMBL" id="MFC0679611.1"/>
    </source>
</evidence>
<dbReference type="EMBL" id="JBHLTG010000004">
    <property type="protein sequence ID" value="MFC0679611.1"/>
    <property type="molecule type" value="Genomic_DNA"/>
</dbReference>
<sequence>MTQHDGDLERSWRLQEQALQRALAAQPGPSSDVRDRLLAEALATESMPPPPAHLVASILADPRLRRPVTRTGGAWLVLAVSAVTFAALLATAVEAYAGGIANMLTTLDADPGAPAFALAAASIIVLVMLRLPGALAPERGQRAAMT</sequence>
<protein>
    <submittedName>
        <fullName evidence="2">Uncharacterized protein</fullName>
    </submittedName>
</protein>
<keyword evidence="3" id="KW-1185">Reference proteome</keyword>
<accession>A0ABV6RRK9</accession>
<keyword evidence="1" id="KW-1133">Transmembrane helix</keyword>
<organism evidence="2 3">
    <name type="scientific">Lysobacter korlensis</name>
    <dbReference type="NCBI Taxonomy" id="553636"/>
    <lineage>
        <taxon>Bacteria</taxon>
        <taxon>Pseudomonadati</taxon>
        <taxon>Pseudomonadota</taxon>
        <taxon>Gammaproteobacteria</taxon>
        <taxon>Lysobacterales</taxon>
        <taxon>Lysobacteraceae</taxon>
        <taxon>Lysobacter</taxon>
    </lineage>
</organism>
<feature type="transmembrane region" description="Helical" evidence="1">
    <location>
        <begin position="113"/>
        <end position="132"/>
    </location>
</feature>
<name>A0ABV6RRK9_9GAMM</name>
<reference evidence="2 3" key="1">
    <citation type="submission" date="2024-09" db="EMBL/GenBank/DDBJ databases">
        <authorList>
            <person name="Sun Q."/>
            <person name="Mori K."/>
        </authorList>
    </citation>
    <scope>NUCLEOTIDE SEQUENCE [LARGE SCALE GENOMIC DNA]</scope>
    <source>
        <strain evidence="2 3">KCTC 23076</strain>
    </source>
</reference>
<proteinExistence type="predicted"/>
<evidence type="ECO:0000313" key="3">
    <source>
        <dbReference type="Proteomes" id="UP001589896"/>
    </source>
</evidence>
<comment type="caution">
    <text evidence="2">The sequence shown here is derived from an EMBL/GenBank/DDBJ whole genome shotgun (WGS) entry which is preliminary data.</text>
</comment>
<keyword evidence="1" id="KW-0472">Membrane</keyword>
<evidence type="ECO:0000256" key="1">
    <source>
        <dbReference type="SAM" id="Phobius"/>
    </source>
</evidence>
<feature type="transmembrane region" description="Helical" evidence="1">
    <location>
        <begin position="73"/>
        <end position="93"/>
    </location>
</feature>
<dbReference type="RefSeq" id="WP_386670552.1">
    <property type="nucleotide sequence ID" value="NZ_JBHLTG010000004.1"/>
</dbReference>